<organism evidence="7 8">
    <name type="scientific">Massilia phyllostachyos</name>
    <dbReference type="NCBI Taxonomy" id="2898585"/>
    <lineage>
        <taxon>Bacteria</taxon>
        <taxon>Pseudomonadati</taxon>
        <taxon>Pseudomonadota</taxon>
        <taxon>Betaproteobacteria</taxon>
        <taxon>Burkholderiales</taxon>
        <taxon>Oxalobacteraceae</taxon>
        <taxon>Telluria group</taxon>
        <taxon>Massilia</taxon>
    </lineage>
</organism>
<dbReference type="EMBL" id="JAJNOC010000002">
    <property type="protein sequence ID" value="MCD2516209.1"/>
    <property type="molecule type" value="Genomic_DNA"/>
</dbReference>
<dbReference type="PANTHER" id="PTHR23303">
    <property type="entry name" value="CARBOXYPEPTIDASE REGULATORY REGION-CONTAINING"/>
    <property type="match status" value="1"/>
</dbReference>
<dbReference type="Gene3D" id="2.60.40.10">
    <property type="entry name" value="Immunoglobulins"/>
    <property type="match status" value="7"/>
</dbReference>
<dbReference type="NCBIfam" id="TIGR01451">
    <property type="entry name" value="B_ant_repeat"/>
    <property type="match status" value="1"/>
</dbReference>
<gene>
    <name evidence="7" type="ORF">LQ564_07755</name>
</gene>
<evidence type="ECO:0000259" key="5">
    <source>
        <dbReference type="Pfam" id="PF01345"/>
    </source>
</evidence>
<evidence type="ECO:0000313" key="7">
    <source>
        <dbReference type="EMBL" id="MCD2516209.1"/>
    </source>
</evidence>
<accession>A0ABS8Q394</accession>
<dbReference type="InterPro" id="IPR013783">
    <property type="entry name" value="Ig-like_fold"/>
</dbReference>
<dbReference type="SUPFAM" id="SSF117074">
    <property type="entry name" value="Hypothetical protein PA1324"/>
    <property type="match status" value="6"/>
</dbReference>
<feature type="domain" description="SD-repeat containing protein B" evidence="6">
    <location>
        <begin position="124"/>
        <end position="196"/>
    </location>
</feature>
<dbReference type="InterPro" id="IPR051417">
    <property type="entry name" value="SDr/BOS_complex"/>
</dbReference>
<feature type="region of interest" description="Disordered" evidence="4">
    <location>
        <begin position="438"/>
        <end position="468"/>
    </location>
</feature>
<comment type="caution">
    <text evidence="7">The sequence shown here is derived from an EMBL/GenBank/DDBJ whole genome shotgun (WGS) entry which is preliminary data.</text>
</comment>
<keyword evidence="2" id="KW-0964">Secreted</keyword>
<protein>
    <submittedName>
        <fullName evidence="7">DUF11 domain-containing protein</fullName>
    </submittedName>
</protein>
<evidence type="ECO:0000256" key="3">
    <source>
        <dbReference type="ARBA" id="ARBA00022729"/>
    </source>
</evidence>
<dbReference type="Pfam" id="PF17210">
    <property type="entry name" value="SdrD_B"/>
    <property type="match status" value="5"/>
</dbReference>
<feature type="region of interest" description="Disordered" evidence="4">
    <location>
        <begin position="310"/>
        <end position="343"/>
    </location>
</feature>
<name>A0ABS8Q394_9BURK</name>
<keyword evidence="8" id="KW-1185">Reference proteome</keyword>
<evidence type="ECO:0000256" key="1">
    <source>
        <dbReference type="ARBA" id="ARBA00004613"/>
    </source>
</evidence>
<feature type="domain" description="SD-repeat containing protein B" evidence="6">
    <location>
        <begin position="376"/>
        <end position="448"/>
    </location>
</feature>
<keyword evidence="3" id="KW-0732">Signal</keyword>
<comment type="subcellular location">
    <subcellularLocation>
        <location evidence="1">Secreted</location>
    </subcellularLocation>
</comment>
<feature type="domain" description="SD-repeat containing protein B" evidence="6">
    <location>
        <begin position="2"/>
        <end position="110"/>
    </location>
</feature>
<feature type="compositionally biased region" description="Polar residues" evidence="4">
    <location>
        <begin position="310"/>
        <end position="320"/>
    </location>
</feature>
<evidence type="ECO:0000259" key="6">
    <source>
        <dbReference type="Pfam" id="PF17210"/>
    </source>
</evidence>
<evidence type="ECO:0000256" key="4">
    <source>
        <dbReference type="SAM" id="MobiDB-lite"/>
    </source>
</evidence>
<dbReference type="InterPro" id="IPR033764">
    <property type="entry name" value="Sdr_B"/>
</dbReference>
<evidence type="ECO:0000313" key="8">
    <source>
        <dbReference type="Proteomes" id="UP001179361"/>
    </source>
</evidence>
<dbReference type="Proteomes" id="UP001179361">
    <property type="component" value="Unassembled WGS sequence"/>
</dbReference>
<dbReference type="InterPro" id="IPR047589">
    <property type="entry name" value="DUF11_rpt"/>
</dbReference>
<feature type="domain" description="SD-repeat containing protein B" evidence="6">
    <location>
        <begin position="636"/>
        <end position="712"/>
    </location>
</feature>
<evidence type="ECO:0000256" key="2">
    <source>
        <dbReference type="ARBA" id="ARBA00022525"/>
    </source>
</evidence>
<reference evidence="7" key="1">
    <citation type="submission" date="2021-11" db="EMBL/GenBank/DDBJ databases">
        <title>The complete genome of Massilia sp sp. G4R7.</title>
        <authorList>
            <person name="Liu L."/>
            <person name="Yue J."/>
            <person name="Yuan J."/>
            <person name="Yang F."/>
            <person name="Li L."/>
        </authorList>
    </citation>
    <scope>NUCLEOTIDE SEQUENCE</scope>
    <source>
        <strain evidence="7">G4R7</strain>
    </source>
</reference>
<dbReference type="Pfam" id="PF01345">
    <property type="entry name" value="DUF11"/>
    <property type="match status" value="1"/>
</dbReference>
<feature type="domain" description="DUF11" evidence="5">
    <location>
        <begin position="913"/>
        <end position="1016"/>
    </location>
</feature>
<feature type="compositionally biased region" description="Low complexity" evidence="4">
    <location>
        <begin position="330"/>
        <end position="340"/>
    </location>
</feature>
<dbReference type="InterPro" id="IPR001434">
    <property type="entry name" value="OmcB-like_DUF11"/>
</dbReference>
<dbReference type="Gene3D" id="2.60.40.1120">
    <property type="entry name" value="Carboxypeptidase-like, regulatory domain"/>
    <property type="match status" value="1"/>
</dbReference>
<feature type="domain" description="SD-repeat containing protein B" evidence="6">
    <location>
        <begin position="248"/>
        <end position="333"/>
    </location>
</feature>
<proteinExistence type="predicted"/>
<sequence length="1229" mass="126610">MDYNDNGIVDTGETPLPGVTITLEGTDARGNAVRLVALSGADGFYRFTGLAGGSYTLTETQPGGVLDGRERAGSAGGTVDNSIFDHQAVHNAISAIALPAGADATGYDFGERPIPVPLTNNVSGRVYLDQNGNGRAEAQEPGIAGVTITLAGASRDGVRIERSVATGADGRFAFTDLPESGAEGYVLAQIQPAGYRDGQNSIMPGYPGRVAGGKPLAAGAADRIEALVLGQGMTLVNYDFGELPGLGSIAGRVYVDTNDNGVPDAGETGIAGVALALTGVDADGAAVRRDLVSGVDGSFRFTDLAPSNAQGYTLTETQPASHRDRKTTIAAGNPGAASAAKPLASGGADEIKGIVLAAGQQLDGYRFGEAPGLGAISGIVFADRDDDGARGANETGIGGVNLVLSGVDADGKAVRRETVSAADGGWRFADLAPSDAQGYTVTETQPDSHRDGKTIVPNGQPGKTGAKPVASGGADVIAGVVLAGQELGGYRFAELAVAGGRIAGSVYLDRNGNGLRENEETGMAGVTLLLSGRGRDGAAVERSAATGADGRFAFEGVPLSDAAGYRLAEVQPAMVADGRTTVTGGLSGAAQGAKPVGVGDHDVVTGIRIDDDTNADGYLFGEAAIPTLKPPIVNGYVWMDRGHNRVRPVDGSMQGLGGWTVELSQNERLVCRVQTDAEGFYQFDNLHCPGYEVDGLPTGSGFAITFSREGSTLPAVAQSGGNKGRVVASGGRITDITLRAGEQVVEQNLPLDPAGIVYDLVTRKPVAGAVVTIAGPAGFVAERHLVGAEAAVSQTVGSDGMYQFLLQNDFPTGVYTLSVAAPNGYLPGVSKELPACQGAPRVTLAPTPALVQRSDGAPALPVPLHRPEACAGIVAGGAESTQYYLGFLITNGGSAPILNNHIPLDPVASGGVVLTKTTPMVNVARGELVPYTITAANATDATLAGVVLRDRMPAGFKYRPGSARVDGVASEPKVDGRELSWPARTLAPRARLAVTLVLAVGAGVGEGEYVNQAEAVNALGAPLAPPATAAVRIVPDATFDCPDVIGKVFDDANANGYQDEGEMGLPAVRLATPRGLLVTTDAQGRYHVPCAELPDPDRGANFVMKLDERTLPSGYRVTTENPGVARVTRGKVTKLNFGAAIHRVVRIELSDAAFEEGGDGLRAQWQQQIDTMMEQLKKKPSVLRIAYQRGAAGEEAARRRVAALRDAVRARWKELGDAYPLAVEVEDVR</sequence>